<comment type="subcellular location">
    <subcellularLocation>
        <location evidence="1">Cell membrane</location>
    </subcellularLocation>
</comment>
<dbReference type="GO" id="GO:0016614">
    <property type="term" value="F:oxidoreductase activity, acting on CH-OH group of donors"/>
    <property type="evidence" value="ECO:0007669"/>
    <property type="project" value="InterPro"/>
</dbReference>
<feature type="binding site" description="covalent" evidence="9">
    <location>
        <position position="206"/>
    </location>
    <ligand>
        <name>heme c</name>
        <dbReference type="ChEBI" id="CHEBI:61717"/>
        <label>2</label>
    </ligand>
</feature>
<evidence type="ECO:0000256" key="8">
    <source>
        <dbReference type="ARBA" id="ARBA00023136"/>
    </source>
</evidence>
<keyword evidence="7 10" id="KW-0408">Iron</keyword>
<dbReference type="GO" id="GO:0005506">
    <property type="term" value="F:iron ion binding"/>
    <property type="evidence" value="ECO:0007669"/>
    <property type="project" value="InterPro"/>
</dbReference>
<feature type="domain" description="Cytochrome c" evidence="12">
    <location>
        <begin position="191"/>
        <end position="300"/>
    </location>
</feature>
<dbReference type="InterPro" id="IPR014353">
    <property type="entry name" value="Membr-bd_ADH_cyt_c"/>
</dbReference>
<feature type="binding site" description="covalent" evidence="9">
    <location>
        <position position="209"/>
    </location>
    <ligand>
        <name>heme c</name>
        <dbReference type="ChEBI" id="CHEBI:61717"/>
        <label>2</label>
    </ligand>
</feature>
<evidence type="ECO:0000256" key="2">
    <source>
        <dbReference type="ARBA" id="ARBA00022475"/>
    </source>
</evidence>
<feature type="binding site" description="axial binding residue" evidence="10">
    <location>
        <position position="65"/>
    </location>
    <ligand>
        <name>heme c</name>
        <dbReference type="ChEBI" id="CHEBI:61717"/>
        <label>1</label>
    </ligand>
    <ligandPart>
        <name>Fe</name>
        <dbReference type="ChEBI" id="CHEBI:18248"/>
    </ligandPart>
</feature>
<accession>A0A1X1D514</accession>
<dbReference type="EMBL" id="MLFR01000001">
    <property type="protein sequence ID" value="ORM71782.1"/>
    <property type="molecule type" value="Genomic_DNA"/>
</dbReference>
<evidence type="ECO:0000256" key="11">
    <source>
        <dbReference type="SAM" id="Phobius"/>
    </source>
</evidence>
<dbReference type="OrthoDB" id="9811281at2"/>
<keyword evidence="3 9" id="KW-0349">Heme</keyword>
<dbReference type="GO" id="GO:0020037">
    <property type="term" value="F:heme binding"/>
    <property type="evidence" value="ECO:0007669"/>
    <property type="project" value="InterPro"/>
</dbReference>
<reference evidence="13 14" key="1">
    <citation type="journal article" date="2017" name="Antonie Van Leeuwenhoek">
        <title>Phylogenomic resolution of the bacterial genus Pantoea and its relationship with Erwinia and Tatumella.</title>
        <authorList>
            <person name="Palmer M."/>
            <person name="Steenkamp E.T."/>
            <person name="Coetzee M.P."/>
            <person name="Chan W.Y."/>
            <person name="van Zyl E."/>
            <person name="De Maayer P."/>
            <person name="Coutinho T.A."/>
            <person name="Blom J."/>
            <person name="Smits T.H."/>
            <person name="Duffy B."/>
            <person name="Venter S.N."/>
        </authorList>
    </citation>
    <scope>NUCLEOTIDE SEQUENCE [LARGE SCALE GENOMIC DNA]</scope>
    <source>
        <strain evidence="13 14">LMG 26275</strain>
    </source>
</reference>
<feature type="binding site" description="axial binding residue" evidence="10">
    <location>
        <position position="345"/>
    </location>
    <ligand>
        <name>heme c</name>
        <dbReference type="ChEBI" id="CHEBI:61717"/>
        <label>3</label>
    </ligand>
    <ligandPart>
        <name>Fe</name>
        <dbReference type="ChEBI" id="CHEBI:18248"/>
    </ligandPart>
</feature>
<dbReference type="SUPFAM" id="SSF46626">
    <property type="entry name" value="Cytochrome c"/>
    <property type="match status" value="3"/>
</dbReference>
<dbReference type="PANTHER" id="PTHR35008">
    <property type="entry name" value="BLL4482 PROTEIN-RELATED"/>
    <property type="match status" value="1"/>
</dbReference>
<evidence type="ECO:0000313" key="13">
    <source>
        <dbReference type="EMBL" id="ORM71782.1"/>
    </source>
</evidence>
<dbReference type="AlphaFoldDB" id="A0A1X1D514"/>
<keyword evidence="2" id="KW-1003">Cell membrane</keyword>
<feature type="domain" description="Cytochrome c" evidence="12">
    <location>
        <begin position="328"/>
        <end position="415"/>
    </location>
</feature>
<comment type="cofactor">
    <cofactor evidence="9">
        <name>heme c</name>
        <dbReference type="ChEBI" id="CHEBI:61717"/>
    </cofactor>
    <text evidence="9">Binds 3 heme c groups covalently per subunit.</text>
</comment>
<feature type="domain" description="Cytochrome c" evidence="12">
    <location>
        <begin position="47"/>
        <end position="149"/>
    </location>
</feature>
<keyword evidence="11" id="KW-0812">Transmembrane</keyword>
<evidence type="ECO:0000256" key="3">
    <source>
        <dbReference type="ARBA" id="ARBA00022617"/>
    </source>
</evidence>
<organism evidence="13 14">
    <name type="scientific">Pantoea rwandensis</name>
    <dbReference type="NCBI Taxonomy" id="1076550"/>
    <lineage>
        <taxon>Bacteria</taxon>
        <taxon>Pseudomonadati</taxon>
        <taxon>Pseudomonadota</taxon>
        <taxon>Gammaproteobacteria</taxon>
        <taxon>Enterobacterales</taxon>
        <taxon>Erwiniaceae</taxon>
        <taxon>Pantoea</taxon>
    </lineage>
</organism>
<dbReference type="InterPro" id="IPR036909">
    <property type="entry name" value="Cyt_c-like_dom_sf"/>
</dbReference>
<evidence type="ECO:0000256" key="1">
    <source>
        <dbReference type="ARBA" id="ARBA00004236"/>
    </source>
</evidence>
<evidence type="ECO:0000313" key="14">
    <source>
        <dbReference type="Proteomes" id="UP000193558"/>
    </source>
</evidence>
<evidence type="ECO:0000256" key="9">
    <source>
        <dbReference type="PIRSR" id="PIRSR000018-50"/>
    </source>
</evidence>
<feature type="binding site" description="covalent" evidence="9">
    <location>
        <position position="64"/>
    </location>
    <ligand>
        <name>heme c</name>
        <dbReference type="ChEBI" id="CHEBI:61717"/>
        <label>1</label>
    </ligand>
</feature>
<dbReference type="Gene3D" id="1.10.760.10">
    <property type="entry name" value="Cytochrome c-like domain"/>
    <property type="match status" value="2"/>
</dbReference>
<keyword evidence="5" id="KW-0732">Signal</keyword>
<dbReference type="InterPro" id="IPR051459">
    <property type="entry name" value="Cytochrome_c-type_DH"/>
</dbReference>
<dbReference type="Pfam" id="PF00034">
    <property type="entry name" value="Cytochrom_C"/>
    <property type="match status" value="2"/>
</dbReference>
<name>A0A1X1D514_9GAMM</name>
<feature type="binding site" description="axial binding residue" evidence="10">
    <location>
        <position position="210"/>
    </location>
    <ligand>
        <name>heme c</name>
        <dbReference type="ChEBI" id="CHEBI:61717"/>
        <label>2</label>
    </ligand>
    <ligandPart>
        <name>Fe</name>
        <dbReference type="ChEBI" id="CHEBI:18248"/>
    </ligandPart>
</feature>
<evidence type="ECO:0000256" key="10">
    <source>
        <dbReference type="PIRSR" id="PIRSR000018-51"/>
    </source>
</evidence>
<keyword evidence="11" id="KW-1133">Transmembrane helix</keyword>
<sequence>MIKFKHILWVVSLFVVLALAWIGYKLIQPVGSEPTAGISGAPADISDPVKRGEYLTRAADCVACHTATGGAPFAGGFPIQLPFGTIYGSNITADKETGIGNWTDEQFINAVRKGISPNGNLYPAMPYTSYTGMSRDDVLAVKAYLMTLPPVNKPTPENVLPFPFNQRWGMKFWNLAFFTDQRFSSDPSKDAEWNRGAYLATALGHCGECHTPRNIGFAVIQSKALSGENIQGWFAGNITPDAETGIGSWTEKQLSQFLAEGHAAGRSTASGPMAEAVENSLQYLTPADNAALVKYLRNIEPIKQPSQSVVNTSPKDAINSSAILPAEGPIQPGQQLFANDCSGCHQWNGIGRQSDYANLAGSSAVNDPQGRSVVQAILKGTKLKIGSREYFMPDFGNKYSDQEVADVANYIIKHFGDKTGQVTTEQVASQRKQ</sequence>
<evidence type="ECO:0000256" key="5">
    <source>
        <dbReference type="ARBA" id="ARBA00022729"/>
    </source>
</evidence>
<feature type="transmembrane region" description="Helical" evidence="11">
    <location>
        <begin position="7"/>
        <end position="24"/>
    </location>
</feature>
<dbReference type="PIRSF" id="PIRSF000018">
    <property type="entry name" value="Mb_ADH_cyt_c"/>
    <property type="match status" value="1"/>
</dbReference>
<dbReference type="InterPro" id="IPR009056">
    <property type="entry name" value="Cyt_c-like_dom"/>
</dbReference>
<dbReference type="GO" id="GO:0009055">
    <property type="term" value="F:electron transfer activity"/>
    <property type="evidence" value="ECO:0007669"/>
    <property type="project" value="InterPro"/>
</dbReference>
<evidence type="ECO:0000259" key="12">
    <source>
        <dbReference type="PROSITE" id="PS51007"/>
    </source>
</evidence>
<keyword evidence="6" id="KW-0677">Repeat</keyword>
<dbReference type="PANTHER" id="PTHR35008:SF8">
    <property type="entry name" value="ALCOHOL DEHYDROGENASE CYTOCHROME C SUBUNIT"/>
    <property type="match status" value="1"/>
</dbReference>
<feature type="binding site" description="covalent" evidence="9">
    <location>
        <position position="61"/>
    </location>
    <ligand>
        <name>heme c</name>
        <dbReference type="ChEBI" id="CHEBI:61717"/>
        <label>1</label>
    </ligand>
</feature>
<dbReference type="PROSITE" id="PS51007">
    <property type="entry name" value="CYTC"/>
    <property type="match status" value="3"/>
</dbReference>
<keyword evidence="8 11" id="KW-0472">Membrane</keyword>
<dbReference type="GO" id="GO:0005886">
    <property type="term" value="C:plasma membrane"/>
    <property type="evidence" value="ECO:0007669"/>
    <property type="project" value="UniProtKB-SubCell"/>
</dbReference>
<feature type="binding site" description="covalent" evidence="9">
    <location>
        <position position="341"/>
    </location>
    <ligand>
        <name>heme c</name>
        <dbReference type="ChEBI" id="CHEBI:61717"/>
        <label>3</label>
    </ligand>
</feature>
<evidence type="ECO:0000256" key="6">
    <source>
        <dbReference type="ARBA" id="ARBA00022737"/>
    </source>
</evidence>
<proteinExistence type="predicted"/>
<keyword evidence="4 10" id="KW-0479">Metal-binding</keyword>
<comment type="caution">
    <text evidence="13">The sequence shown here is derived from an EMBL/GenBank/DDBJ whole genome shotgun (WGS) entry which is preliminary data.</text>
</comment>
<gene>
    <name evidence="13" type="ORF">HA51_01565</name>
</gene>
<evidence type="ECO:0000256" key="4">
    <source>
        <dbReference type="ARBA" id="ARBA00022723"/>
    </source>
</evidence>
<dbReference type="RefSeq" id="WP_084931498.1">
    <property type="nucleotide sequence ID" value="NZ_MLFR01000001.1"/>
</dbReference>
<feature type="binding site" description="covalent" evidence="9">
    <location>
        <position position="344"/>
    </location>
    <ligand>
        <name>heme c</name>
        <dbReference type="ChEBI" id="CHEBI:61717"/>
        <label>3</label>
    </ligand>
</feature>
<protein>
    <submittedName>
        <fullName evidence="13">Alcohol dehydrogenase</fullName>
    </submittedName>
</protein>
<dbReference type="Proteomes" id="UP000193558">
    <property type="component" value="Unassembled WGS sequence"/>
</dbReference>
<evidence type="ECO:0000256" key="7">
    <source>
        <dbReference type="ARBA" id="ARBA00023004"/>
    </source>
</evidence>